<accession>A0ABU1AK01</accession>
<reference evidence="2 3" key="1">
    <citation type="submission" date="2023-04" db="EMBL/GenBank/DDBJ databases">
        <title>A novel bacteria isolated from coastal sediment.</title>
        <authorList>
            <person name="Liu X.-J."/>
            <person name="Du Z.-J."/>
        </authorList>
    </citation>
    <scope>NUCLEOTIDE SEQUENCE [LARGE SCALE GENOMIC DNA]</scope>
    <source>
        <strain evidence="2 3">SDUM461004</strain>
    </source>
</reference>
<evidence type="ECO:0000256" key="1">
    <source>
        <dbReference type="SAM" id="SignalP"/>
    </source>
</evidence>
<evidence type="ECO:0000313" key="2">
    <source>
        <dbReference type="EMBL" id="MDQ8194974.1"/>
    </source>
</evidence>
<feature type="signal peptide" evidence="1">
    <location>
        <begin position="1"/>
        <end position="37"/>
    </location>
</feature>
<protein>
    <submittedName>
        <fullName evidence="2">Uncharacterized protein</fullName>
    </submittedName>
</protein>
<dbReference type="RefSeq" id="WP_308985434.1">
    <property type="nucleotide sequence ID" value="NZ_JARXIC010000016.1"/>
</dbReference>
<evidence type="ECO:0000313" key="3">
    <source>
        <dbReference type="Proteomes" id="UP001243717"/>
    </source>
</evidence>
<dbReference type="PROSITE" id="PS51257">
    <property type="entry name" value="PROKAR_LIPOPROTEIN"/>
    <property type="match status" value="1"/>
</dbReference>
<comment type="caution">
    <text evidence="2">The sequence shown here is derived from an EMBL/GenBank/DDBJ whole genome shotgun (WGS) entry which is preliminary data.</text>
</comment>
<dbReference type="EMBL" id="JARXIC010000016">
    <property type="protein sequence ID" value="MDQ8194974.1"/>
    <property type="molecule type" value="Genomic_DNA"/>
</dbReference>
<keyword evidence="3" id="KW-1185">Reference proteome</keyword>
<sequence>MKNPFSKPWTAAVKTTKNLTLLLTISLIACLPFTSFAAPVTIKGANGSVLDFAGLREANSSGVYLTVTEGQPEIFVEWASFDLDDLQTRQPSIYAAYKRLQAGEEPINLKLGIYKNLRSLETLIDQVNKEAAQEITLDVPPMTGFFDMSGFDSRYDRSNLNSIYSSWERRSKSYMREYERLLEEFFELTPDENKRSSWWYGSAERPKYTVITEIRPPRSSVRKPISHFLHYFADPRSQSNAMLITYLRANPKVHQSIAKVLDQQSRDLGSGTIMGEAHEITVLKANVDTVREHLHGMLKSTSLSADFQRDFERYIHTWKISKQT</sequence>
<dbReference type="Proteomes" id="UP001243717">
    <property type="component" value="Unassembled WGS sequence"/>
</dbReference>
<organism evidence="2 3">
    <name type="scientific">Thalassobacterium sedimentorum</name>
    <dbReference type="NCBI Taxonomy" id="3041258"/>
    <lineage>
        <taxon>Bacteria</taxon>
        <taxon>Pseudomonadati</taxon>
        <taxon>Verrucomicrobiota</taxon>
        <taxon>Opitutia</taxon>
        <taxon>Puniceicoccales</taxon>
        <taxon>Coraliomargaritaceae</taxon>
        <taxon>Thalassobacterium</taxon>
    </lineage>
</organism>
<gene>
    <name evidence="2" type="ORF">QEH59_11090</name>
</gene>
<feature type="chain" id="PRO_5046903874" evidence="1">
    <location>
        <begin position="38"/>
        <end position="324"/>
    </location>
</feature>
<proteinExistence type="predicted"/>
<name>A0ABU1AK01_9BACT</name>
<keyword evidence="1" id="KW-0732">Signal</keyword>